<keyword evidence="2" id="KW-0802">TPR repeat</keyword>
<dbReference type="PANTHER" id="PTHR44943">
    <property type="entry name" value="CELLULOSE SYNTHASE OPERON PROTEIN C"/>
    <property type="match status" value="1"/>
</dbReference>
<evidence type="ECO:0000259" key="3">
    <source>
        <dbReference type="Pfam" id="PF17128"/>
    </source>
</evidence>
<dbReference type="Gene3D" id="1.25.40.10">
    <property type="entry name" value="Tetratricopeptide repeat domain"/>
    <property type="match status" value="5"/>
</dbReference>
<accession>A0ABX2MNJ3</accession>
<proteinExistence type="predicted"/>
<dbReference type="Pfam" id="PF17128">
    <property type="entry name" value="DUF5107"/>
    <property type="match status" value="1"/>
</dbReference>
<evidence type="ECO:0000313" key="5">
    <source>
        <dbReference type="Proteomes" id="UP000577724"/>
    </source>
</evidence>
<evidence type="ECO:0000256" key="1">
    <source>
        <dbReference type="ARBA" id="ARBA00022737"/>
    </source>
</evidence>
<protein>
    <submittedName>
        <fullName evidence="4">DUF5107 domain-containing protein</fullName>
    </submittedName>
</protein>
<gene>
    <name evidence="4" type="ORF">HP548_16065</name>
</gene>
<name>A0ABX2MNJ3_9BACL</name>
<keyword evidence="5" id="KW-1185">Reference proteome</keyword>
<dbReference type="EMBL" id="JABMCC010000112">
    <property type="protein sequence ID" value="NUU55588.1"/>
    <property type="molecule type" value="Genomic_DNA"/>
</dbReference>
<comment type="caution">
    <text evidence="4">The sequence shown here is derived from an EMBL/GenBank/DDBJ whole genome shotgun (WGS) entry which is preliminary data.</text>
</comment>
<reference evidence="4 5" key="1">
    <citation type="submission" date="2020-05" db="EMBL/GenBank/DDBJ databases">
        <title>Genome Sequencing of Type Strains.</title>
        <authorList>
            <person name="Lemaire J.F."/>
            <person name="Inderbitzin P."/>
            <person name="Gregorio O.A."/>
            <person name="Collins S.B."/>
            <person name="Wespe N."/>
            <person name="Knight-Connoni V."/>
        </authorList>
    </citation>
    <scope>NUCLEOTIDE SEQUENCE [LARGE SCALE GENOMIC DNA]</scope>
    <source>
        <strain evidence="4 5">DSM 19942</strain>
    </source>
</reference>
<dbReference type="SUPFAM" id="SSF48452">
    <property type="entry name" value="TPR-like"/>
    <property type="match status" value="3"/>
</dbReference>
<dbReference type="InterPro" id="IPR033396">
    <property type="entry name" value="DUF5107"/>
</dbReference>
<dbReference type="InterPro" id="IPR019734">
    <property type="entry name" value="TPR_rpt"/>
</dbReference>
<dbReference type="SMART" id="SM00028">
    <property type="entry name" value="TPR"/>
    <property type="match status" value="11"/>
</dbReference>
<dbReference type="Pfam" id="PF13432">
    <property type="entry name" value="TPR_16"/>
    <property type="match status" value="1"/>
</dbReference>
<organism evidence="4 5">
    <name type="scientific">Paenibacillus taichungensis</name>
    <dbReference type="NCBI Taxonomy" id="484184"/>
    <lineage>
        <taxon>Bacteria</taxon>
        <taxon>Bacillati</taxon>
        <taxon>Bacillota</taxon>
        <taxon>Bacilli</taxon>
        <taxon>Bacillales</taxon>
        <taxon>Paenibacillaceae</taxon>
        <taxon>Paenibacillus</taxon>
    </lineage>
</organism>
<dbReference type="Proteomes" id="UP000577724">
    <property type="component" value="Unassembled WGS sequence"/>
</dbReference>
<dbReference type="InterPro" id="IPR011990">
    <property type="entry name" value="TPR-like_helical_dom_sf"/>
</dbReference>
<sequence length="1131" mass="129626">MKHEAVDHKLKADPTGSSQVQVWETNVLIPTYEAGEADPNPMFLEKRIYQGSTGRVYPHPVIESISDMKHDKNYKLVILENQYIRIEIMPEIGGRIYRALDKTNNYDFVYYNRVIKPALVGLAGPWISGGIEFNWPQHHRPNTFGPVEYKYEATGDGSATVWVSEIDRMYGTKVTAAFKLYPDKAYVEIQAQLYNRTPEPQTFLWWANPAVAVNEYTQSVFPPDVTAVFDHGKRDVSRFPIATGTYYKQDYSEGVDISRYKNIPVPTSYMAYKSDYNFVGAYDHGVEAGLLHVSNHHISPGKKQWTWGNGEFGQAWDRQLTDEDGPYIELMTGVYTDNQPDFTWLQPYEEKTFTQYFMPYKNIGVVKNASIEAAINLEVDAEAGEAVIKVYATSNLEHAVVELSGAATRYLQETVELSPVDVYQKVIPLESGEQEHDLKLLVRNREGRVLISYQPKRPDIEQIPEAAKLLAAPEELRSTEELYLAGQHLEQYRHATFEPEAYYLEGLKRDNGDIRLNVAYGTLLLRRGLYIDSEQYFRKAIERLTWRNPNPYDSEAYYQLGVALRGQGRLEEAFTAFHKSVWSAAWQDAGYFSLAQISSLKGQYTEALEHVDRSLIRNSRNYKARNLKAALLRKLGLIDKAKACAFETLELDVADFGAYNELALAHTAMGDKDVAQGILIELQQLMRNDAHNYLNVIADYMDSGFYEEAIGVGKSIVDLENSVYPMLHYALAELYERTGQHEHAQEARHKGQLANPTYCFPNTLYELELLVSAVHANPKDDKAHYYLGNFYYDKKRPIEAIASWEKSRELRDDFPTVHRNLGLAYYNKHNNPQAALASLEQAFACAPDDGRIFFELDQLRKKLAWSTDKRLHILEERRDLVEKRDDLYVEYVTLLNNLERYQEAIAALSLRNFHPWEGGEGKVTGQYKLAHTELGKQSLQNGHYESAAQHLQQALVYPLNLGEGKLEGTQENNIYYYLGMAYEGLQRESEAIASYTIASQGLAEPTSALFYNDQPPEMIFYQGLAWLKLRNVKEAKRRFNKLIDYAEKHIFDDIKMDYFAVSLPDFLVFEDDLNRRNVIHCRYMRGLGLLGLGRDKEAGTELELALEMDPNHQGAMVHRRYSRRLREGCQP</sequence>
<feature type="domain" description="DUF5107" evidence="3">
    <location>
        <begin position="55"/>
        <end position="359"/>
    </location>
</feature>
<dbReference type="PANTHER" id="PTHR44943:SF8">
    <property type="entry name" value="TPR REPEAT-CONTAINING PROTEIN MJ0263"/>
    <property type="match status" value="1"/>
</dbReference>
<evidence type="ECO:0000256" key="2">
    <source>
        <dbReference type="ARBA" id="ARBA00022803"/>
    </source>
</evidence>
<keyword evidence="1" id="KW-0677">Repeat</keyword>
<evidence type="ECO:0000313" key="4">
    <source>
        <dbReference type="EMBL" id="NUU55588.1"/>
    </source>
</evidence>
<dbReference type="GeneID" id="97132241"/>
<dbReference type="InterPro" id="IPR051685">
    <property type="entry name" value="Ycf3/AcsC/BcsC/TPR_MFPF"/>
</dbReference>
<dbReference type="RefSeq" id="WP_175382224.1">
    <property type="nucleotide sequence ID" value="NZ_CBCRYD010000016.1"/>
</dbReference>